<name>A0A4Z0NVY2_9HYPH</name>
<sequence length="462" mass="45912">MAGVALAARPGAAPSGPPGSGLLPLLRVALPLVVSRAGLAAMIVTNGWMVARHDVREVALASLAAGTFGRLTEVFGAAILSALPLVAAASDRGGARRGYWRRANLLALGLGIAGLAAAAGAGPVLQAAVDRPDLAEGAAAVVRAMALGLPAALAALASAMYLEGIGRSGVVAAWILAANALNLLLNWLLIGGHAGFPAWGAYGSALATTLVRVALAAILLAAVLRVDGREPPGAGRDRAGAGAQWRLALGTGGTIAAFHASAVWLILFAGWLGPLALASFASCWVLTMPAMLLAIGIGDAVGLRAAAEPCGSGRLRRDLAWLSAVLLPFSLALWAAPEGVASLYTPEPALRTVIAGLLPVGGTVLLLDGLSYGVGAALRARGDVAGSTAVQLPVLAVTPLLAAAFAFPAGMGLNGVMLAILATSALRLVLLAARLRRTERVGPAPGAAAMRAGPVPAGGGAR</sequence>
<dbReference type="PANTHER" id="PTHR43298">
    <property type="entry name" value="MULTIDRUG RESISTANCE PROTEIN NORM-RELATED"/>
    <property type="match status" value="1"/>
</dbReference>
<dbReference type="Proteomes" id="UP000297535">
    <property type="component" value="Unassembled WGS sequence"/>
</dbReference>
<dbReference type="OrthoDB" id="9780160at2"/>
<feature type="transmembrane region" description="Helical" evidence="2">
    <location>
        <begin position="413"/>
        <end position="433"/>
    </location>
</feature>
<dbReference type="InterPro" id="IPR050222">
    <property type="entry name" value="MATE_MdtK"/>
</dbReference>
<dbReference type="InterPro" id="IPR002528">
    <property type="entry name" value="MATE_fam"/>
</dbReference>
<dbReference type="EMBL" id="SRLB01000004">
    <property type="protein sequence ID" value="TGE01250.1"/>
    <property type="molecule type" value="Genomic_DNA"/>
</dbReference>
<dbReference type="GO" id="GO:0015297">
    <property type="term" value="F:antiporter activity"/>
    <property type="evidence" value="ECO:0007669"/>
    <property type="project" value="InterPro"/>
</dbReference>
<dbReference type="GO" id="GO:0005886">
    <property type="term" value="C:plasma membrane"/>
    <property type="evidence" value="ECO:0007669"/>
    <property type="project" value="TreeGrafter"/>
</dbReference>
<feature type="transmembrane region" description="Helical" evidence="2">
    <location>
        <begin position="384"/>
        <end position="407"/>
    </location>
</feature>
<keyword evidence="2" id="KW-1133">Transmembrane helix</keyword>
<dbReference type="RefSeq" id="WP_135413853.1">
    <property type="nucleotide sequence ID" value="NZ_SRLB01000004.1"/>
</dbReference>
<accession>A0A4Z0NVY2</accession>
<keyword evidence="1" id="KW-0813">Transport</keyword>
<proteinExistence type="predicted"/>
<organism evidence="3 4">
    <name type="scientific">Methylobacterium nonmethylotrophicum</name>
    <dbReference type="NCBI Taxonomy" id="1141884"/>
    <lineage>
        <taxon>Bacteria</taxon>
        <taxon>Pseudomonadati</taxon>
        <taxon>Pseudomonadota</taxon>
        <taxon>Alphaproteobacteria</taxon>
        <taxon>Hyphomicrobiales</taxon>
        <taxon>Methylobacteriaceae</taxon>
        <taxon>Methylobacterium</taxon>
    </lineage>
</organism>
<keyword evidence="2" id="KW-0812">Transmembrane</keyword>
<protein>
    <submittedName>
        <fullName evidence="3">Uncharacterized protein</fullName>
    </submittedName>
</protein>
<keyword evidence="2" id="KW-0472">Membrane</keyword>
<evidence type="ECO:0000313" key="4">
    <source>
        <dbReference type="Proteomes" id="UP000297535"/>
    </source>
</evidence>
<dbReference type="PANTHER" id="PTHR43298:SF2">
    <property type="entry name" value="FMN_FAD EXPORTER YEEO-RELATED"/>
    <property type="match status" value="1"/>
</dbReference>
<feature type="transmembrane region" description="Helical" evidence="2">
    <location>
        <begin position="319"/>
        <end position="337"/>
    </location>
</feature>
<dbReference type="Pfam" id="PF01554">
    <property type="entry name" value="MatE"/>
    <property type="match status" value="1"/>
</dbReference>
<reference evidence="3 4" key="1">
    <citation type="submission" date="2019-04" db="EMBL/GenBank/DDBJ databases">
        <authorList>
            <person name="Feng G."/>
            <person name="Zhu H."/>
        </authorList>
    </citation>
    <scope>NUCLEOTIDE SEQUENCE [LARGE SCALE GENOMIC DNA]</scope>
    <source>
        <strain evidence="3 4">6HR-1</strain>
    </source>
</reference>
<evidence type="ECO:0000313" key="3">
    <source>
        <dbReference type="EMBL" id="TGE01250.1"/>
    </source>
</evidence>
<feature type="transmembrane region" description="Helical" evidence="2">
    <location>
        <begin position="275"/>
        <end position="298"/>
    </location>
</feature>
<feature type="transmembrane region" description="Helical" evidence="2">
    <location>
        <begin position="140"/>
        <end position="162"/>
    </location>
</feature>
<dbReference type="AlphaFoldDB" id="A0A4Z0NVY2"/>
<feature type="transmembrane region" description="Helical" evidence="2">
    <location>
        <begin position="28"/>
        <end position="51"/>
    </location>
</feature>
<evidence type="ECO:0000256" key="1">
    <source>
        <dbReference type="ARBA" id="ARBA00022448"/>
    </source>
</evidence>
<evidence type="ECO:0000256" key="2">
    <source>
        <dbReference type="SAM" id="Phobius"/>
    </source>
</evidence>
<feature type="transmembrane region" description="Helical" evidence="2">
    <location>
        <begin position="169"/>
        <end position="190"/>
    </location>
</feature>
<keyword evidence="4" id="KW-1185">Reference proteome</keyword>
<feature type="transmembrane region" description="Helical" evidence="2">
    <location>
        <begin position="105"/>
        <end position="128"/>
    </location>
</feature>
<comment type="caution">
    <text evidence="3">The sequence shown here is derived from an EMBL/GenBank/DDBJ whole genome shotgun (WGS) entry which is preliminary data.</text>
</comment>
<dbReference type="GO" id="GO:0042910">
    <property type="term" value="F:xenobiotic transmembrane transporter activity"/>
    <property type="evidence" value="ECO:0007669"/>
    <property type="project" value="InterPro"/>
</dbReference>
<feature type="transmembrane region" description="Helical" evidence="2">
    <location>
        <begin position="247"/>
        <end position="269"/>
    </location>
</feature>
<feature type="transmembrane region" description="Helical" evidence="2">
    <location>
        <begin position="202"/>
        <end position="226"/>
    </location>
</feature>
<gene>
    <name evidence="3" type="ORF">EU555_06540</name>
</gene>
<feature type="transmembrane region" description="Helical" evidence="2">
    <location>
        <begin position="349"/>
        <end position="372"/>
    </location>
</feature>